<evidence type="ECO:0000313" key="1">
    <source>
        <dbReference type="EMBL" id="GBN78179.1"/>
    </source>
</evidence>
<comment type="caution">
    <text evidence="1">The sequence shown here is derived from an EMBL/GenBank/DDBJ whole genome shotgun (WGS) entry which is preliminary data.</text>
</comment>
<accession>A0A4Y2RSE7</accession>
<keyword evidence="2" id="KW-1185">Reference proteome</keyword>
<sequence>MKVIFQERLFLNAISSKDQFLALSARRNRISSGLQLVPDKKEPQLLCCKDVFVFEDCMVLSTVLAKCGNPPEVGLLFGNCASHSPPERDLIETRYVMQR</sequence>
<protein>
    <submittedName>
        <fullName evidence="1">Uncharacterized protein</fullName>
    </submittedName>
</protein>
<dbReference type="Proteomes" id="UP000499080">
    <property type="component" value="Unassembled WGS sequence"/>
</dbReference>
<evidence type="ECO:0000313" key="2">
    <source>
        <dbReference type="Proteomes" id="UP000499080"/>
    </source>
</evidence>
<reference evidence="1 2" key="1">
    <citation type="journal article" date="2019" name="Sci. Rep.">
        <title>Orb-weaving spider Araneus ventricosus genome elucidates the spidroin gene catalogue.</title>
        <authorList>
            <person name="Kono N."/>
            <person name="Nakamura H."/>
            <person name="Ohtoshi R."/>
            <person name="Moran D.A.P."/>
            <person name="Shinohara A."/>
            <person name="Yoshida Y."/>
            <person name="Fujiwara M."/>
            <person name="Mori M."/>
            <person name="Tomita M."/>
            <person name="Arakawa K."/>
        </authorList>
    </citation>
    <scope>NUCLEOTIDE SEQUENCE [LARGE SCALE GENOMIC DNA]</scope>
</reference>
<proteinExistence type="predicted"/>
<name>A0A4Y2RSE7_ARAVE</name>
<organism evidence="1 2">
    <name type="scientific">Araneus ventricosus</name>
    <name type="common">Orbweaver spider</name>
    <name type="synonym">Epeira ventricosa</name>
    <dbReference type="NCBI Taxonomy" id="182803"/>
    <lineage>
        <taxon>Eukaryota</taxon>
        <taxon>Metazoa</taxon>
        <taxon>Ecdysozoa</taxon>
        <taxon>Arthropoda</taxon>
        <taxon>Chelicerata</taxon>
        <taxon>Arachnida</taxon>
        <taxon>Araneae</taxon>
        <taxon>Araneomorphae</taxon>
        <taxon>Entelegynae</taxon>
        <taxon>Araneoidea</taxon>
        <taxon>Araneidae</taxon>
        <taxon>Araneus</taxon>
    </lineage>
</organism>
<gene>
    <name evidence="1" type="ORF">AVEN_65023_1</name>
</gene>
<dbReference type="EMBL" id="BGPR01018074">
    <property type="protein sequence ID" value="GBN78179.1"/>
    <property type="molecule type" value="Genomic_DNA"/>
</dbReference>
<dbReference type="AlphaFoldDB" id="A0A4Y2RSE7"/>